<evidence type="ECO:0000259" key="2">
    <source>
        <dbReference type="Pfam" id="PF18902"/>
    </source>
</evidence>
<reference evidence="3 4" key="1">
    <citation type="submission" date="2018-06" db="EMBL/GenBank/DDBJ databases">
        <title>The draft genome sequences of strains SCU63 and S1.</title>
        <authorList>
            <person name="Gan L."/>
        </authorList>
    </citation>
    <scope>NUCLEOTIDE SEQUENCE [LARGE SCALE GENOMIC DNA]</scope>
    <source>
        <strain evidence="3 4">S1</strain>
    </source>
</reference>
<evidence type="ECO:0000256" key="1">
    <source>
        <dbReference type="SAM" id="Phobius"/>
    </source>
</evidence>
<sequence length="108" mass="12254">MRDISEQLRTPLKKPIWTLALLNLTDGFLTYWGLLAGAIEEANPLLSGLPPLAIFMLKLLLSACLAAFLFTPLVRLESRVWHYFLLAANFVYVGILSLHIIWIVLLYL</sequence>
<comment type="caution">
    <text evidence="3">The sequence shown here is derived from an EMBL/GenBank/DDBJ whole genome shotgun (WGS) entry which is preliminary data.</text>
</comment>
<name>A0A365K5S2_9BACL</name>
<feature type="transmembrane region" description="Helical" evidence="1">
    <location>
        <begin position="51"/>
        <end position="71"/>
    </location>
</feature>
<evidence type="ECO:0000313" key="3">
    <source>
        <dbReference type="EMBL" id="RAZ67965.1"/>
    </source>
</evidence>
<dbReference type="Pfam" id="PF18902">
    <property type="entry name" value="DUF5658"/>
    <property type="match status" value="1"/>
</dbReference>
<dbReference type="OrthoDB" id="2084666at2"/>
<keyword evidence="1" id="KW-0472">Membrane</keyword>
<feature type="transmembrane region" description="Helical" evidence="1">
    <location>
        <begin position="83"/>
        <end position="107"/>
    </location>
</feature>
<dbReference type="AlphaFoldDB" id="A0A365K5S2"/>
<feature type="domain" description="DUF5658" evidence="2">
    <location>
        <begin position="17"/>
        <end position="104"/>
    </location>
</feature>
<accession>A0A365K5S2</accession>
<protein>
    <recommendedName>
        <fullName evidence="2">DUF5658 domain-containing protein</fullName>
    </recommendedName>
</protein>
<keyword evidence="1" id="KW-0812">Transmembrane</keyword>
<dbReference type="Proteomes" id="UP000251869">
    <property type="component" value="Unassembled WGS sequence"/>
</dbReference>
<proteinExistence type="predicted"/>
<keyword evidence="1" id="KW-1133">Transmembrane helix</keyword>
<dbReference type="EMBL" id="QLZQ01000003">
    <property type="protein sequence ID" value="RAZ67965.1"/>
    <property type="molecule type" value="Genomic_DNA"/>
</dbReference>
<dbReference type="InterPro" id="IPR043717">
    <property type="entry name" value="DUF5658"/>
</dbReference>
<keyword evidence="4" id="KW-1185">Reference proteome</keyword>
<dbReference type="RefSeq" id="WP_112233055.1">
    <property type="nucleotide sequence ID" value="NZ_QLZQ01000003.1"/>
</dbReference>
<evidence type="ECO:0000313" key="4">
    <source>
        <dbReference type="Proteomes" id="UP000251869"/>
    </source>
</evidence>
<feature type="transmembrane region" description="Helical" evidence="1">
    <location>
        <begin position="16"/>
        <end position="39"/>
    </location>
</feature>
<gene>
    <name evidence="3" type="ORF">DP119_10015</name>
</gene>
<organism evidence="3 4">
    <name type="scientific">Planococcus maitriensis</name>
    <dbReference type="NCBI Taxonomy" id="221799"/>
    <lineage>
        <taxon>Bacteria</taxon>
        <taxon>Bacillati</taxon>
        <taxon>Bacillota</taxon>
        <taxon>Bacilli</taxon>
        <taxon>Bacillales</taxon>
        <taxon>Caryophanaceae</taxon>
        <taxon>Planococcus</taxon>
    </lineage>
</organism>